<proteinExistence type="predicted"/>
<dbReference type="AlphaFoldDB" id="A0AAE6EU24"/>
<organism evidence="1 2">
    <name type="scientific">Bacteroides fragilis</name>
    <dbReference type="NCBI Taxonomy" id="817"/>
    <lineage>
        <taxon>Bacteria</taxon>
        <taxon>Pseudomonadati</taxon>
        <taxon>Bacteroidota</taxon>
        <taxon>Bacteroidia</taxon>
        <taxon>Bacteroidales</taxon>
        <taxon>Bacteroidaceae</taxon>
        <taxon>Bacteroides</taxon>
    </lineage>
</organism>
<evidence type="ECO:0000313" key="2">
    <source>
        <dbReference type="Proteomes" id="UP000036847"/>
    </source>
</evidence>
<evidence type="ECO:0008006" key="3">
    <source>
        <dbReference type="Google" id="ProtNLM"/>
    </source>
</evidence>
<protein>
    <recommendedName>
        <fullName evidence="3">Transcriptional regulator</fullName>
    </recommendedName>
</protein>
<dbReference type="Proteomes" id="UP000036847">
    <property type="component" value="Chromosome"/>
</dbReference>
<reference evidence="1 2" key="1">
    <citation type="submission" date="2019-03" db="EMBL/GenBank/DDBJ databases">
        <title>Complete genome assembly of MDR B. fragilis.</title>
        <authorList>
            <person name="Sydenham T.V."/>
            <person name="Hasman H."/>
            <person name="Justesen U.S."/>
        </authorList>
    </citation>
    <scope>NUCLEOTIDE SEQUENCE [LARGE SCALE GENOMIC DNA]</scope>
    <source>
        <strain evidence="1 2">DCMSKEJBY0001B</strain>
    </source>
</reference>
<accession>A0AAE6EU24</accession>
<dbReference type="RefSeq" id="WP_005805814.1">
    <property type="nucleotide sequence ID" value="NZ_CP036546.1"/>
</dbReference>
<evidence type="ECO:0000313" key="1">
    <source>
        <dbReference type="EMBL" id="QCQ46035.1"/>
    </source>
</evidence>
<gene>
    <name evidence="1" type="ORF">EC80_014810</name>
</gene>
<sequence length="251" mass="29470">MDIIQSYKQIARYRLHNDYGIPKDSTIKSRFYNWKKQGILSHVRKGVYLPSDLQDKFRIACNAVEDGCLVYHSALEYYLLQTQEFNWLYIHSSSNFRTFTYRNESYMYKPVKFLYRPVVIGEGEPYPVRVTSLSQTIIDCLYNINLAGGLEELLYALAELDPNEIHEKDLLYCLKAYGSKSLYQRTGFVLSHFKEALSLSDDFFETCKSGMAQSISYLVNPYHCDSFSKEWNLCIPKNIMKQIQKDNYYEI</sequence>
<name>A0AAE6EU24_BACFG</name>
<dbReference type="EMBL" id="CP036546">
    <property type="protein sequence ID" value="QCQ46035.1"/>
    <property type="molecule type" value="Genomic_DNA"/>
</dbReference>